<evidence type="ECO:0000256" key="2">
    <source>
        <dbReference type="ARBA" id="ARBA00022801"/>
    </source>
</evidence>
<keyword evidence="1" id="KW-0479">Metal-binding</keyword>
<dbReference type="GO" id="GO:0005737">
    <property type="term" value="C:cytoplasm"/>
    <property type="evidence" value="ECO:0007669"/>
    <property type="project" value="TreeGrafter"/>
</dbReference>
<dbReference type="Gene3D" id="3.40.1190.20">
    <property type="match status" value="1"/>
</dbReference>
<evidence type="ECO:0000313" key="8">
    <source>
        <dbReference type="Proteomes" id="UP000639338"/>
    </source>
</evidence>
<dbReference type="EMBL" id="JACMRX010000001">
    <property type="protein sequence ID" value="KAF7998596.1"/>
    <property type="molecule type" value="Genomic_DNA"/>
</dbReference>
<reference evidence="7 8" key="1">
    <citation type="submission" date="2020-08" db="EMBL/GenBank/DDBJ databases">
        <title>Aphidius gifuensis genome sequencing and assembly.</title>
        <authorList>
            <person name="Du Z."/>
        </authorList>
    </citation>
    <scope>NUCLEOTIDE SEQUENCE [LARGE SCALE GENOMIC DNA]</scope>
    <source>
        <strain evidence="7">YNYX2018</strain>
        <tissue evidence="7">Adults</tissue>
    </source>
</reference>
<dbReference type="InterPro" id="IPR029056">
    <property type="entry name" value="Ribokinase-like"/>
</dbReference>
<keyword evidence="5" id="KW-0326">Glycosidase</keyword>
<dbReference type="PANTHER" id="PTHR42909:SF1">
    <property type="entry name" value="CARBOHYDRATE KINASE PFKB DOMAIN-CONTAINING PROTEIN"/>
    <property type="match status" value="1"/>
</dbReference>
<proteinExistence type="inferred from homology"/>
<dbReference type="Gene3D" id="3.40.1790.10">
    <property type="entry name" value="Indigoidine synthase domain"/>
    <property type="match status" value="1"/>
</dbReference>
<organism evidence="7 8">
    <name type="scientific">Aphidius gifuensis</name>
    <name type="common">Parasitoid wasp</name>
    <dbReference type="NCBI Taxonomy" id="684658"/>
    <lineage>
        <taxon>Eukaryota</taxon>
        <taxon>Metazoa</taxon>
        <taxon>Ecdysozoa</taxon>
        <taxon>Arthropoda</taxon>
        <taxon>Hexapoda</taxon>
        <taxon>Insecta</taxon>
        <taxon>Pterygota</taxon>
        <taxon>Neoptera</taxon>
        <taxon>Endopterygota</taxon>
        <taxon>Hymenoptera</taxon>
        <taxon>Apocrita</taxon>
        <taxon>Ichneumonoidea</taxon>
        <taxon>Braconidae</taxon>
        <taxon>Aphidiinae</taxon>
        <taxon>Aphidius</taxon>
    </lineage>
</organism>
<feature type="domain" description="Carbohydrate kinase PfkB" evidence="6">
    <location>
        <begin position="354"/>
        <end position="594"/>
    </location>
</feature>
<dbReference type="AlphaFoldDB" id="A0A834Y922"/>
<evidence type="ECO:0000256" key="4">
    <source>
        <dbReference type="ARBA" id="ARBA00023239"/>
    </source>
</evidence>
<dbReference type="InterPro" id="IPR022830">
    <property type="entry name" value="Indigdn_synthA-like"/>
</dbReference>
<protein>
    <recommendedName>
        <fullName evidence="6">Carbohydrate kinase PfkB domain-containing protein</fullName>
    </recommendedName>
</protein>
<dbReference type="GO" id="GO:0016798">
    <property type="term" value="F:hydrolase activity, acting on glycosyl bonds"/>
    <property type="evidence" value="ECO:0007669"/>
    <property type="project" value="UniProtKB-KW"/>
</dbReference>
<evidence type="ECO:0000256" key="5">
    <source>
        <dbReference type="ARBA" id="ARBA00023295"/>
    </source>
</evidence>
<dbReference type="GO" id="GO:0046872">
    <property type="term" value="F:metal ion binding"/>
    <property type="evidence" value="ECO:0007669"/>
    <property type="project" value="UniProtKB-KW"/>
</dbReference>
<dbReference type="Pfam" id="PF00294">
    <property type="entry name" value="PfkB"/>
    <property type="match status" value="1"/>
</dbReference>
<keyword evidence="2" id="KW-0378">Hydrolase</keyword>
<dbReference type="Proteomes" id="UP000639338">
    <property type="component" value="Unassembled WGS sequence"/>
</dbReference>
<accession>A0A834Y922</accession>
<sequence length="690" mass="74953">MIRLVNHLEKILDVSKVFKRYISKNFEYHEEVVMAMKTKKPIVALESTIITHGMPYPDNLNTAIEVENIVRTRGAVPATIGIINGQIHVGLNKTQIQNLAEESCGPKSAIKCSQRDICSLVAGKLHGGTTVGGTVTIAHLAGISVMATGGIGGVHRGVEQTFDISSDLVVLGKTPVAVICAGVKAILDIPKTLEFLETLSVPVISIGEDDTFPAFYSRRTSDSIKSPSSILTTDEAAECIRAQRSLGINSGLIFAVPLPESVALDSSEIEKFIDMAIRECDDKCIRGKSVTPYLLKRLTDLTEGRSLTANKVLIKNNAAVAADIAVKLSKLSEEKFTNVLTSSREEQLLGFPVVIGGVTEDTTLAVEEPAIQFDGRTHKGKRRQSFGGVGRNIAAALIAIGIEKAQFLSVVGDDNAGVDIIRSLPSAEETIDKLSDKITARYTGVTDKNGECKFGFGEMDIFKSIDADFVKKNYSRIEAARLVVLDGNLPTESISEVINIAVQCQVPIWYEPTDAKKACKIFESHSEWQTVLHFISPNIKELFTIGEYFSIKSCIDESKNSEIDIIKDISEKLGRYVPVIMTTLGSNGLLVVRKSWREDLFYLRGEKNKISLIENDVKVQSRIYSPLSTISVESKRTYSVSGCGDCLAAGVISGIMKGMDEASCVNLGLKAAGICLESLETVPKTLINLR</sequence>
<gene>
    <name evidence="7" type="ORF">HCN44_011004</name>
</gene>
<dbReference type="GO" id="GO:0004730">
    <property type="term" value="F:pseudouridylate synthase activity"/>
    <property type="evidence" value="ECO:0007669"/>
    <property type="project" value="InterPro"/>
</dbReference>
<evidence type="ECO:0000259" key="6">
    <source>
        <dbReference type="Pfam" id="PF00294"/>
    </source>
</evidence>
<keyword evidence="8" id="KW-1185">Reference proteome</keyword>
<dbReference type="PANTHER" id="PTHR42909">
    <property type="entry name" value="ZGC:136858"/>
    <property type="match status" value="1"/>
</dbReference>
<dbReference type="Pfam" id="PF04227">
    <property type="entry name" value="Indigoidine_A"/>
    <property type="match status" value="1"/>
</dbReference>
<evidence type="ECO:0000256" key="3">
    <source>
        <dbReference type="ARBA" id="ARBA00023211"/>
    </source>
</evidence>
<dbReference type="InterPro" id="IPR007342">
    <property type="entry name" value="PsuG"/>
</dbReference>
<evidence type="ECO:0000313" key="7">
    <source>
        <dbReference type="EMBL" id="KAF7998596.1"/>
    </source>
</evidence>
<keyword evidence="3" id="KW-0464">Manganese</keyword>
<comment type="caution">
    <text evidence="7">The sequence shown here is derived from an EMBL/GenBank/DDBJ whole genome shotgun (WGS) entry which is preliminary data.</text>
</comment>
<name>A0A834Y922_APHGI</name>
<dbReference type="InterPro" id="IPR011611">
    <property type="entry name" value="PfkB_dom"/>
</dbReference>
<dbReference type="GO" id="GO:0006796">
    <property type="term" value="P:phosphate-containing compound metabolic process"/>
    <property type="evidence" value="ECO:0007669"/>
    <property type="project" value="UniProtKB-ARBA"/>
</dbReference>
<dbReference type="OrthoDB" id="198885at2759"/>
<dbReference type="SUPFAM" id="SSF53613">
    <property type="entry name" value="Ribokinase-like"/>
    <property type="match status" value="1"/>
</dbReference>
<dbReference type="HAMAP" id="MF_01876">
    <property type="entry name" value="PsiMP_glycosidase"/>
    <property type="match status" value="1"/>
</dbReference>
<dbReference type="SUPFAM" id="SSF110581">
    <property type="entry name" value="Indigoidine synthase A-like"/>
    <property type="match status" value="1"/>
</dbReference>
<keyword evidence="4" id="KW-0456">Lyase</keyword>
<evidence type="ECO:0000256" key="1">
    <source>
        <dbReference type="ARBA" id="ARBA00022723"/>
    </source>
</evidence>